<proteinExistence type="predicted"/>
<keyword evidence="2" id="KW-1185">Reference proteome</keyword>
<sequence>MRCRIIRFFSKKAKFEINAMKCGNKKARTVYLPSFFITAFLKHQNDYYPSAIS</sequence>
<organism evidence="1 2">
    <name type="scientific">Lentilactobacillus diolivorans</name>
    <dbReference type="NCBI Taxonomy" id="179838"/>
    <lineage>
        <taxon>Bacteria</taxon>
        <taxon>Bacillati</taxon>
        <taxon>Bacillota</taxon>
        <taxon>Bacilli</taxon>
        <taxon>Lactobacillales</taxon>
        <taxon>Lactobacillaceae</taxon>
        <taxon>Lentilactobacillus</taxon>
    </lineage>
</organism>
<evidence type="ECO:0000313" key="2">
    <source>
        <dbReference type="Proteomes" id="UP000321409"/>
    </source>
</evidence>
<reference evidence="1 2" key="1">
    <citation type="submission" date="2019-07" db="EMBL/GenBank/DDBJ databases">
        <title>Whole genome shotgun sequence of Lactobacillus diolivorans NBRC 107869.</title>
        <authorList>
            <person name="Hosoyama A."/>
            <person name="Uohara A."/>
            <person name="Ohji S."/>
            <person name="Ichikawa N."/>
        </authorList>
    </citation>
    <scope>NUCLEOTIDE SEQUENCE [LARGE SCALE GENOMIC DNA]</scope>
    <source>
        <strain evidence="1 2">NBRC 107869</strain>
    </source>
</reference>
<gene>
    <name evidence="1" type="ORF">LDI01_20310</name>
</gene>
<name>A0ABQ0XGG3_9LACO</name>
<accession>A0ABQ0XGG3</accession>
<dbReference type="Proteomes" id="UP000321409">
    <property type="component" value="Unassembled WGS sequence"/>
</dbReference>
<comment type="caution">
    <text evidence="1">The sequence shown here is derived from an EMBL/GenBank/DDBJ whole genome shotgun (WGS) entry which is preliminary data.</text>
</comment>
<dbReference type="EMBL" id="BKAB01000035">
    <property type="protein sequence ID" value="GEP24438.1"/>
    <property type="molecule type" value="Genomic_DNA"/>
</dbReference>
<protein>
    <submittedName>
        <fullName evidence="1">Uncharacterized protein</fullName>
    </submittedName>
</protein>
<evidence type="ECO:0000313" key="1">
    <source>
        <dbReference type="EMBL" id="GEP24438.1"/>
    </source>
</evidence>